<dbReference type="GO" id="GO:0003677">
    <property type="term" value="F:DNA binding"/>
    <property type="evidence" value="ECO:0007669"/>
    <property type="project" value="InterPro"/>
</dbReference>
<accession>A0A553V305</accession>
<evidence type="ECO:0000313" key="9">
    <source>
        <dbReference type="Proteomes" id="UP000319322"/>
    </source>
</evidence>
<keyword evidence="9" id="KW-1185">Reference proteome</keyword>
<dbReference type="EMBL" id="VKGC01000002">
    <property type="protein sequence ID" value="TSA86611.1"/>
    <property type="molecule type" value="Genomic_DNA"/>
</dbReference>
<name>A0A553V305_9HELI</name>
<comment type="catalytic activity">
    <reaction evidence="6">
        <text>a 2'-deoxyadenosine in DNA + S-adenosyl-L-methionine = an N(6)-methyl-2'-deoxyadenosine in DNA + S-adenosyl-L-homocysteine + H(+)</text>
        <dbReference type="Rhea" id="RHEA:15197"/>
        <dbReference type="Rhea" id="RHEA-COMP:12418"/>
        <dbReference type="Rhea" id="RHEA-COMP:12419"/>
        <dbReference type="ChEBI" id="CHEBI:15378"/>
        <dbReference type="ChEBI" id="CHEBI:57856"/>
        <dbReference type="ChEBI" id="CHEBI:59789"/>
        <dbReference type="ChEBI" id="CHEBI:90615"/>
        <dbReference type="ChEBI" id="CHEBI:90616"/>
        <dbReference type="EC" id="2.1.1.72"/>
    </reaction>
</comment>
<evidence type="ECO:0000313" key="8">
    <source>
        <dbReference type="EMBL" id="TSA86611.1"/>
    </source>
</evidence>
<dbReference type="EC" id="2.1.1.72" evidence="2"/>
<evidence type="ECO:0000256" key="5">
    <source>
        <dbReference type="ARBA" id="ARBA00022691"/>
    </source>
</evidence>
<sequence>MRSECIFDNAPQGAQDSKLEGLKKLYPACFDQEGKLVLERLEAVLKKEGSFSSESYNLQWLGKAYARMLAEERPLSVLEIESNPPSQNVLIKGDNLEALKHLQHAYYEKIKLIYIDPPYNTGNDAFIYQDKRNFTPQDLGAKAGMSEGEARRVLDFIAKGANTHSAWLTFMFPRLVLARHLLREDGAIFISIDDNEQAPLKLLCDEIFGESNFVANLVWQKKTGSADATNIATITEYVLCYAKNQNDLQFNKNTQAHDENRYRYSDEFESTRGKYYLDNLDRGTLGGHASLDYPITCPDGSIIHPNGRSEAFNDGWRWKWGKEKFKWGLENGFIDFRKSKNGQWKVCYKIYMHVDNEGNPIKRATPFKNLLTEVMNNHATQEIQALFGLKIFDTPKPTALIQKILQIATTGGGGEPRDCPRLLCRLWHNRACGDGTKLSRWGQAAIYFNPTRRGN</sequence>
<evidence type="ECO:0000259" key="7">
    <source>
        <dbReference type="Pfam" id="PF01555"/>
    </source>
</evidence>
<organism evidence="8 9">
    <name type="scientific">Helicobacter mehlei</name>
    <dbReference type="NCBI Taxonomy" id="2316080"/>
    <lineage>
        <taxon>Bacteria</taxon>
        <taxon>Pseudomonadati</taxon>
        <taxon>Campylobacterota</taxon>
        <taxon>Epsilonproteobacteria</taxon>
        <taxon>Campylobacterales</taxon>
        <taxon>Helicobacteraceae</taxon>
        <taxon>Helicobacter</taxon>
    </lineage>
</organism>
<evidence type="ECO:0000256" key="3">
    <source>
        <dbReference type="ARBA" id="ARBA00022603"/>
    </source>
</evidence>
<dbReference type="RefSeq" id="WP_120947760.1">
    <property type="nucleotide sequence ID" value="NZ_QXQS01000002.1"/>
</dbReference>
<dbReference type="AlphaFoldDB" id="A0A553V305"/>
<dbReference type="InterPro" id="IPR002295">
    <property type="entry name" value="N4/N6-MTase_EcoPI_Mod-like"/>
</dbReference>
<dbReference type="SUPFAM" id="SSF53335">
    <property type="entry name" value="S-adenosyl-L-methionine-dependent methyltransferases"/>
    <property type="match status" value="1"/>
</dbReference>
<keyword evidence="5" id="KW-0949">S-adenosyl-L-methionine</keyword>
<dbReference type="InterPro" id="IPR002941">
    <property type="entry name" value="DNA_methylase_N4/N6"/>
</dbReference>
<proteinExistence type="inferred from homology"/>
<feature type="domain" description="DNA methylase N-4/N-6" evidence="7">
    <location>
        <begin position="110"/>
        <end position="410"/>
    </location>
</feature>
<dbReference type="InterPro" id="IPR029063">
    <property type="entry name" value="SAM-dependent_MTases_sf"/>
</dbReference>
<evidence type="ECO:0000256" key="1">
    <source>
        <dbReference type="ARBA" id="ARBA00006594"/>
    </source>
</evidence>
<reference evidence="8 9" key="2">
    <citation type="submission" date="2019-07" db="EMBL/GenBank/DDBJ databases">
        <title>Helicobacter labacensis sp. nov., Helicobacter mehlei sp. nov. and Helicobacter vulpis sp. nov., isolated from gastric mucosa of red fox (Vulpis vulpis).</title>
        <authorList>
            <person name="Kusar D."/>
            <person name="Gruntar I."/>
            <person name="Pate M."/>
            <person name="Zajc U."/>
            <person name="Ocepek M."/>
        </authorList>
    </citation>
    <scope>NUCLEOTIDE SEQUENCE [LARGE SCALE GENOMIC DNA]</scope>
    <source>
        <strain evidence="8 9">L8b</strain>
    </source>
</reference>
<protein>
    <recommendedName>
        <fullName evidence="2">site-specific DNA-methyltransferase (adenine-specific)</fullName>
        <ecNumber evidence="2">2.1.1.72</ecNumber>
    </recommendedName>
</protein>
<dbReference type="PIRSF" id="PIRSF015855">
    <property type="entry name" value="TypeIII_Mtase_mKpnI"/>
    <property type="match status" value="1"/>
</dbReference>
<dbReference type="Pfam" id="PF01555">
    <property type="entry name" value="N6_N4_Mtase"/>
    <property type="match status" value="1"/>
</dbReference>
<reference evidence="8 9" key="3">
    <citation type="submission" date="2019-07" db="EMBL/GenBank/DDBJ databases">
        <authorList>
            <person name="Papic B."/>
        </authorList>
    </citation>
    <scope>NUCLEOTIDE SEQUENCE [LARGE SCALE GENOMIC DNA]</scope>
    <source>
        <strain evidence="8 9">L8b</strain>
    </source>
</reference>
<keyword evidence="3 8" id="KW-0489">Methyltransferase</keyword>
<comment type="caution">
    <text evidence="8">The sequence shown here is derived from an EMBL/GenBank/DDBJ whole genome shotgun (WGS) entry which is preliminary data.</text>
</comment>
<dbReference type="PROSITE" id="PS00092">
    <property type="entry name" value="N6_MTASE"/>
    <property type="match status" value="1"/>
</dbReference>
<gene>
    <name evidence="8" type="ORF">FNE76_01390</name>
</gene>
<evidence type="ECO:0000256" key="4">
    <source>
        <dbReference type="ARBA" id="ARBA00022679"/>
    </source>
</evidence>
<dbReference type="GO" id="GO:0032259">
    <property type="term" value="P:methylation"/>
    <property type="evidence" value="ECO:0007669"/>
    <property type="project" value="UniProtKB-KW"/>
</dbReference>
<dbReference type="GO" id="GO:0009007">
    <property type="term" value="F:site-specific DNA-methyltransferase (adenine-specific) activity"/>
    <property type="evidence" value="ECO:0007669"/>
    <property type="project" value="UniProtKB-EC"/>
</dbReference>
<evidence type="ECO:0000256" key="2">
    <source>
        <dbReference type="ARBA" id="ARBA00011900"/>
    </source>
</evidence>
<keyword evidence="4 8" id="KW-0808">Transferase</keyword>
<dbReference type="Gene3D" id="3.40.50.150">
    <property type="entry name" value="Vaccinia Virus protein VP39"/>
    <property type="match status" value="1"/>
</dbReference>
<evidence type="ECO:0000256" key="6">
    <source>
        <dbReference type="ARBA" id="ARBA00047942"/>
    </source>
</evidence>
<reference evidence="9" key="1">
    <citation type="submission" date="2019-07" db="EMBL/GenBank/DDBJ databases">
        <title>Helicobacter labacensis sp. nov., Helicobacter mehlei sp. nov. and Helicobacter vulpis sp. nov., isolated from gastric mucosa of red fox (Vulpis vulpis).</title>
        <authorList>
            <person name="Papic B."/>
        </authorList>
    </citation>
    <scope>NUCLEOTIDE SEQUENCE [LARGE SCALE GENOMIC DNA]</scope>
    <source>
        <strain evidence="9">L8b</strain>
    </source>
</reference>
<comment type="similarity">
    <text evidence="1">Belongs to the N(4)/N(6)-methyltransferase family.</text>
</comment>
<dbReference type="PRINTS" id="PR00506">
    <property type="entry name" value="D21N6MTFRASE"/>
</dbReference>
<dbReference type="Proteomes" id="UP000319322">
    <property type="component" value="Unassembled WGS sequence"/>
</dbReference>
<dbReference type="GO" id="GO:0008170">
    <property type="term" value="F:N-methyltransferase activity"/>
    <property type="evidence" value="ECO:0007669"/>
    <property type="project" value="InterPro"/>
</dbReference>
<dbReference type="InterPro" id="IPR002052">
    <property type="entry name" value="DNA_methylase_N6_adenine_CS"/>
</dbReference>